<keyword evidence="1" id="KW-1133">Transmembrane helix</keyword>
<protein>
    <submittedName>
        <fullName evidence="2">DUF808 domain-containing protein</fullName>
    </submittedName>
</protein>
<feature type="transmembrane region" description="Helical" evidence="1">
    <location>
        <begin position="255"/>
        <end position="277"/>
    </location>
</feature>
<feature type="transmembrane region" description="Helical" evidence="1">
    <location>
        <begin position="70"/>
        <end position="97"/>
    </location>
</feature>
<proteinExistence type="predicted"/>
<keyword evidence="1" id="KW-0812">Transmembrane</keyword>
<dbReference type="RefSeq" id="WP_345972095.1">
    <property type="nucleotide sequence ID" value="NZ_CP147920.1"/>
</dbReference>
<keyword evidence="3" id="KW-1185">Reference proteome</keyword>
<dbReference type="Proteomes" id="UP001447842">
    <property type="component" value="Chromosome"/>
</dbReference>
<evidence type="ECO:0000256" key="1">
    <source>
        <dbReference type="SAM" id="Phobius"/>
    </source>
</evidence>
<dbReference type="PIRSF" id="PIRSF016660">
    <property type="entry name" value="YedI"/>
    <property type="match status" value="1"/>
</dbReference>
<sequence>MTGGFFAILDDIAALLDDTAVMSKVAAKKVGGVLGDDLAVNAEQASGHASARELPVLWAITKGSFRNKAIILPIAFLLSAFAPWAIVPILMLGAAYLSYEGAEKVLEYLRPGHHGEEQKGAVDEAVKIKSAIRTDFILSIEIIVIALGVVAGEALTTQILVVTLIALLATVGVYGIVALMVRMDDMGFALVGFSQTSTGTKAAVLKRSGLLLVQAMPKLIKALGYIGTVAMLLVGGGIFVHHLEWLHHALAFMPFVLPELVSGLAAGMLLVALVLLWERLTQRN</sequence>
<feature type="transmembrane region" description="Helical" evidence="1">
    <location>
        <begin position="222"/>
        <end position="243"/>
    </location>
</feature>
<feature type="transmembrane region" description="Helical" evidence="1">
    <location>
        <begin position="161"/>
        <end position="181"/>
    </location>
</feature>
<evidence type="ECO:0000313" key="3">
    <source>
        <dbReference type="Proteomes" id="UP001447842"/>
    </source>
</evidence>
<dbReference type="Pfam" id="PF05661">
    <property type="entry name" value="DUF808"/>
    <property type="match status" value="1"/>
</dbReference>
<organism evidence="2 3">
    <name type="scientific">Sulfurimonas diazotrophicus</name>
    <dbReference type="NCBI Taxonomy" id="3131939"/>
    <lineage>
        <taxon>Bacteria</taxon>
        <taxon>Pseudomonadati</taxon>
        <taxon>Campylobacterota</taxon>
        <taxon>Epsilonproteobacteria</taxon>
        <taxon>Campylobacterales</taxon>
        <taxon>Sulfurimonadaceae</taxon>
        <taxon>Sulfurimonas</taxon>
    </lineage>
</organism>
<reference evidence="2 3" key="1">
    <citation type="submission" date="2024-03" db="EMBL/GenBank/DDBJ databases">
        <title>Sulfurimonas sp. HSL3-1.</title>
        <authorList>
            <person name="Wang S."/>
        </authorList>
    </citation>
    <scope>NUCLEOTIDE SEQUENCE [LARGE SCALE GENOMIC DNA]</scope>
    <source>
        <strain evidence="2 3">HSL3-1</strain>
    </source>
</reference>
<dbReference type="EMBL" id="CP147920">
    <property type="protein sequence ID" value="XAU14356.1"/>
    <property type="molecule type" value="Genomic_DNA"/>
</dbReference>
<dbReference type="PANTHER" id="PTHR30503">
    <property type="entry name" value="INNER MEMBRANE PROTEIN YEDI"/>
    <property type="match status" value="1"/>
</dbReference>
<gene>
    <name evidence="2" type="ORF">WCY31_08835</name>
</gene>
<keyword evidence="1" id="KW-0472">Membrane</keyword>
<dbReference type="InterPro" id="IPR008526">
    <property type="entry name" value="YedI"/>
</dbReference>
<accession>A0ABZ3H7Y1</accession>
<name>A0ABZ3H7Y1_9BACT</name>
<dbReference type="PANTHER" id="PTHR30503:SF3">
    <property type="entry name" value="INNER MEMBRANE PROTEIN YEDI"/>
    <property type="match status" value="1"/>
</dbReference>
<feature type="transmembrane region" description="Helical" evidence="1">
    <location>
        <begin position="136"/>
        <end position="155"/>
    </location>
</feature>
<evidence type="ECO:0000313" key="2">
    <source>
        <dbReference type="EMBL" id="XAU14356.1"/>
    </source>
</evidence>